<accession>A0ABT8LFA5</accession>
<evidence type="ECO:0000256" key="2">
    <source>
        <dbReference type="SAM" id="Phobius"/>
    </source>
</evidence>
<keyword evidence="1" id="KW-0802">TPR repeat</keyword>
<dbReference type="RefSeq" id="WP_346761799.1">
    <property type="nucleotide sequence ID" value="NZ_JAUJEB010000009.1"/>
</dbReference>
<dbReference type="InterPro" id="IPR021280">
    <property type="entry name" value="TMEM260-like"/>
</dbReference>
<dbReference type="PROSITE" id="PS50005">
    <property type="entry name" value="TPR"/>
    <property type="match status" value="1"/>
</dbReference>
<dbReference type="InterPro" id="IPR019734">
    <property type="entry name" value="TPR_rpt"/>
</dbReference>
<feature type="transmembrane region" description="Helical" evidence="2">
    <location>
        <begin position="288"/>
        <end position="311"/>
    </location>
</feature>
<reference evidence="3" key="1">
    <citation type="submission" date="2023-06" db="EMBL/GenBank/DDBJ databases">
        <title>Genomic of Agaribacillus aureum.</title>
        <authorList>
            <person name="Wang G."/>
        </authorList>
    </citation>
    <scope>NUCLEOTIDE SEQUENCE</scope>
    <source>
        <strain evidence="3">BMA12</strain>
    </source>
</reference>
<feature type="transmembrane region" description="Helical" evidence="2">
    <location>
        <begin position="218"/>
        <end position="236"/>
    </location>
</feature>
<dbReference type="Proteomes" id="UP001172083">
    <property type="component" value="Unassembled WGS sequence"/>
</dbReference>
<evidence type="ECO:0000313" key="3">
    <source>
        <dbReference type="EMBL" id="MDN5216462.1"/>
    </source>
</evidence>
<dbReference type="PANTHER" id="PTHR16214">
    <property type="entry name" value="TRANSMEMBRANE PROTEIN 260"/>
    <property type="match status" value="1"/>
</dbReference>
<protein>
    <submittedName>
        <fullName evidence="3">DUF2723 domain-containing protein</fullName>
    </submittedName>
</protein>
<name>A0ABT8LFA5_9BACT</name>
<organism evidence="3 4">
    <name type="scientific">Agaribacillus aureus</name>
    <dbReference type="NCBI Taxonomy" id="3051825"/>
    <lineage>
        <taxon>Bacteria</taxon>
        <taxon>Pseudomonadati</taxon>
        <taxon>Bacteroidota</taxon>
        <taxon>Cytophagia</taxon>
        <taxon>Cytophagales</taxon>
        <taxon>Splendidivirgaceae</taxon>
        <taxon>Agaribacillus</taxon>
    </lineage>
</organism>
<feature type="transmembrane region" description="Helical" evidence="2">
    <location>
        <begin position="147"/>
        <end position="165"/>
    </location>
</feature>
<feature type="transmembrane region" description="Helical" evidence="2">
    <location>
        <begin position="499"/>
        <end position="518"/>
    </location>
</feature>
<keyword evidence="4" id="KW-1185">Reference proteome</keyword>
<keyword evidence="2" id="KW-1133">Transmembrane helix</keyword>
<feature type="transmembrane region" description="Helical" evidence="2">
    <location>
        <begin position="530"/>
        <end position="553"/>
    </location>
</feature>
<proteinExistence type="predicted"/>
<dbReference type="PANTHER" id="PTHR16214:SF3">
    <property type="entry name" value="TRANSMEMBRANE PROTEIN 260"/>
    <property type="match status" value="1"/>
</dbReference>
<gene>
    <name evidence="3" type="ORF">QQ020_30620</name>
</gene>
<evidence type="ECO:0000256" key="1">
    <source>
        <dbReference type="PROSITE-ProRule" id="PRU00339"/>
    </source>
</evidence>
<feature type="transmembrane region" description="Helical" evidence="2">
    <location>
        <begin position="177"/>
        <end position="198"/>
    </location>
</feature>
<comment type="caution">
    <text evidence="3">The sequence shown here is derived from an EMBL/GenBank/DDBJ whole genome shotgun (WGS) entry which is preliminary data.</text>
</comment>
<sequence length="986" mass="112385">MKNFSKINIFFGWGLFAIALITYTSTVEPTTSFWDSGEFISSAYKLQIPHAPGAPLYLLVGRMFSYLSFGDSGQVAFWVNMVSVVSSALTIMFLHWIIIMLGRKLFNIKKEDETRPQFFLLTLGGAVGALAYTFSDSFWFSAVEAEVYAFSSFLTALVVWAILKWDLISDDAKAKKWLIFIAYLIGLSIGVHPLNILAVPSVCLVYYFKKYKTSSRGIIYTLAISGGLIVLLMFGLRLGLVGMAKHTEIFSVNSLGLPFGAGAIFFSLLLIGALLYGILYSIKKQKVILNTALLGVAYLLIGFGSYGVIVIRSNFNPPMDPNNPENLPNFIAYLNMEQYGTRPLLHGPDFTADIIGHKDLRPAYTKGDEKYETPYNKFEYIYDPARTSILPRIYSQQDPHKQAYRDWLGLKEGEKPTFADNLKFLFTYQLGHMYWRYFLWNFSGRESDIEGAGWLAAWDGDKTLPNKLASNKGRNNYLMLPLLLGLLGFLFNVRRDFRSFSVIGILFLVTGVILVLYLNSPPVEPRERDYIYVGSYFAFAIWIGFGAMTLAYYLQKWLKRPQWSWPLATALSLAIPGIMLVENWDDHDRSGRYYSVDFAINTLQSCPPNAILFTGGDNDTYPLWYAQEVEGIRRDVRVVVGTYFTADWNIEQMTRPSYDSEPLPFSFEKDDFKRGVNDYVYARLNPKFDSGIDLKQYLKLVKDEHPALVQKTADGDRFTLTPSKKLRLAVNKQAIMEKGIIPAGKMNYLQDSMEFIVKGNGFHKGDLMQLDLITHNNWERPICYTFTATMNSGLDFGDYLIQQGQTFRLLPIKNPNPQDDFIDIDTMYTNLMEKFQWRGLDDNSVYYSDYYQGQLRTPRNNFNSLAEVLLEAGDHKRAEEVLNESLSVIPDDTIPYDITTARTVGLLLELGDKEKATNIAATLMERADEELTYYLDNKVPAATMPIRENLFIMNHLTRAFRSHQMEKPAARFEAVFLKFIRRIEAG</sequence>
<keyword evidence="2" id="KW-0472">Membrane</keyword>
<feature type="repeat" description="TPR" evidence="1">
    <location>
        <begin position="859"/>
        <end position="892"/>
    </location>
</feature>
<dbReference type="InterPro" id="IPR052724">
    <property type="entry name" value="GT117_domain-containing"/>
</dbReference>
<keyword evidence="2" id="KW-0812">Transmembrane</keyword>
<feature type="transmembrane region" description="Helical" evidence="2">
    <location>
        <begin position="477"/>
        <end position="493"/>
    </location>
</feature>
<feature type="transmembrane region" description="Helical" evidence="2">
    <location>
        <begin position="7"/>
        <end position="26"/>
    </location>
</feature>
<dbReference type="EMBL" id="JAUJEB010000009">
    <property type="protein sequence ID" value="MDN5216462.1"/>
    <property type="molecule type" value="Genomic_DNA"/>
</dbReference>
<evidence type="ECO:0000313" key="4">
    <source>
        <dbReference type="Proteomes" id="UP001172083"/>
    </source>
</evidence>
<feature type="transmembrane region" description="Helical" evidence="2">
    <location>
        <begin position="118"/>
        <end position="135"/>
    </location>
</feature>
<feature type="transmembrane region" description="Helical" evidence="2">
    <location>
        <begin position="257"/>
        <end position="282"/>
    </location>
</feature>
<feature type="transmembrane region" description="Helical" evidence="2">
    <location>
        <begin position="75"/>
        <end position="98"/>
    </location>
</feature>
<dbReference type="Pfam" id="PF11028">
    <property type="entry name" value="TMEM260-like"/>
    <property type="match status" value="1"/>
</dbReference>